<name>A0A085M8P8_9BILA</name>
<dbReference type="GO" id="GO:0051321">
    <property type="term" value="P:meiotic cell cycle"/>
    <property type="evidence" value="ECO:0007669"/>
    <property type="project" value="TreeGrafter"/>
</dbReference>
<keyword evidence="9" id="KW-1185">Reference proteome</keyword>
<evidence type="ECO:0000256" key="3">
    <source>
        <dbReference type="ARBA" id="ARBA00022701"/>
    </source>
</evidence>
<dbReference type="GO" id="GO:0051011">
    <property type="term" value="F:microtubule minus-end binding"/>
    <property type="evidence" value="ECO:0007669"/>
    <property type="project" value="TreeGrafter"/>
</dbReference>
<dbReference type="InterPro" id="IPR041470">
    <property type="entry name" value="GCP_N"/>
</dbReference>
<dbReference type="GO" id="GO:0051225">
    <property type="term" value="P:spindle assembly"/>
    <property type="evidence" value="ECO:0007669"/>
    <property type="project" value="TreeGrafter"/>
</dbReference>
<dbReference type="GO" id="GO:0043015">
    <property type="term" value="F:gamma-tubulin binding"/>
    <property type="evidence" value="ECO:0007669"/>
    <property type="project" value="InterPro"/>
</dbReference>
<evidence type="ECO:0000313" key="9">
    <source>
        <dbReference type="Proteomes" id="UP000030764"/>
    </source>
</evidence>
<dbReference type="PANTHER" id="PTHR19302:SF13">
    <property type="entry name" value="GAMMA-TUBULIN COMPLEX COMPONENT 2"/>
    <property type="match status" value="1"/>
</dbReference>
<feature type="domain" description="Gamma tubulin complex component C-terminal" evidence="6">
    <location>
        <begin position="496"/>
        <end position="770"/>
    </location>
</feature>
<dbReference type="EMBL" id="KL363215">
    <property type="protein sequence ID" value="KFD53594.1"/>
    <property type="molecule type" value="Genomic_DNA"/>
</dbReference>
<dbReference type="PANTHER" id="PTHR19302">
    <property type="entry name" value="GAMMA TUBULIN COMPLEX PROTEIN"/>
    <property type="match status" value="1"/>
</dbReference>
<keyword evidence="3 5" id="KW-0493">Microtubule</keyword>
<evidence type="ECO:0000259" key="7">
    <source>
        <dbReference type="Pfam" id="PF17681"/>
    </source>
</evidence>
<evidence type="ECO:0000259" key="6">
    <source>
        <dbReference type="Pfam" id="PF04130"/>
    </source>
</evidence>
<dbReference type="Gene3D" id="1.20.120.1900">
    <property type="entry name" value="Gamma-tubulin complex, C-terminal domain"/>
    <property type="match status" value="1"/>
</dbReference>
<dbReference type="InterPro" id="IPR007259">
    <property type="entry name" value="GCP"/>
</dbReference>
<comment type="similarity">
    <text evidence="1 5">Belongs to the TUBGCP family.</text>
</comment>
<dbReference type="GO" id="GO:0000930">
    <property type="term" value="C:gamma-tubulin complex"/>
    <property type="evidence" value="ECO:0007669"/>
    <property type="project" value="TreeGrafter"/>
</dbReference>
<protein>
    <recommendedName>
        <fullName evidence="5">Gamma-tubulin complex component</fullName>
    </recommendedName>
</protein>
<evidence type="ECO:0000256" key="2">
    <source>
        <dbReference type="ARBA" id="ARBA00022490"/>
    </source>
</evidence>
<organism evidence="8 9">
    <name type="scientific">Trichuris suis</name>
    <name type="common">pig whipworm</name>
    <dbReference type="NCBI Taxonomy" id="68888"/>
    <lineage>
        <taxon>Eukaryota</taxon>
        <taxon>Metazoa</taxon>
        <taxon>Ecdysozoa</taxon>
        <taxon>Nematoda</taxon>
        <taxon>Enoplea</taxon>
        <taxon>Dorylaimia</taxon>
        <taxon>Trichinellida</taxon>
        <taxon>Trichuridae</taxon>
        <taxon>Trichuris</taxon>
    </lineage>
</organism>
<dbReference type="GO" id="GO:0000922">
    <property type="term" value="C:spindle pole"/>
    <property type="evidence" value="ECO:0007669"/>
    <property type="project" value="InterPro"/>
</dbReference>
<feature type="domain" description="Gamma tubulin complex component protein N-terminal" evidence="7">
    <location>
        <begin position="204"/>
        <end position="493"/>
    </location>
</feature>
<keyword evidence="4 5" id="KW-0206">Cytoskeleton</keyword>
<reference evidence="8 9" key="1">
    <citation type="journal article" date="2014" name="Nat. Genet.">
        <title>Genome and transcriptome of the porcine whipworm Trichuris suis.</title>
        <authorList>
            <person name="Jex A.R."/>
            <person name="Nejsum P."/>
            <person name="Schwarz E.M."/>
            <person name="Hu L."/>
            <person name="Young N.D."/>
            <person name="Hall R.S."/>
            <person name="Korhonen P.K."/>
            <person name="Liao S."/>
            <person name="Thamsborg S."/>
            <person name="Xia J."/>
            <person name="Xu P."/>
            <person name="Wang S."/>
            <person name="Scheerlinck J.P."/>
            <person name="Hofmann A."/>
            <person name="Sternberg P.W."/>
            <person name="Wang J."/>
            <person name="Gasser R.B."/>
        </authorList>
    </citation>
    <scope>NUCLEOTIDE SEQUENCE [LARGE SCALE GENOMIC DNA]</scope>
    <source>
        <strain evidence="8">DCEP-RM93M</strain>
    </source>
</reference>
<evidence type="ECO:0000256" key="5">
    <source>
        <dbReference type="RuleBase" id="RU363050"/>
    </source>
</evidence>
<gene>
    <name evidence="8" type="ORF">M513_05510</name>
</gene>
<evidence type="ECO:0000256" key="4">
    <source>
        <dbReference type="ARBA" id="ARBA00023212"/>
    </source>
</evidence>
<dbReference type="Proteomes" id="UP000030764">
    <property type="component" value="Unassembled WGS sequence"/>
</dbReference>
<proteinExistence type="inferred from homology"/>
<dbReference type="AlphaFoldDB" id="A0A085M8P8"/>
<evidence type="ECO:0000313" key="8">
    <source>
        <dbReference type="EMBL" id="KFD53594.1"/>
    </source>
</evidence>
<dbReference type="GO" id="GO:0031122">
    <property type="term" value="P:cytoplasmic microtubule organization"/>
    <property type="evidence" value="ECO:0007669"/>
    <property type="project" value="TreeGrafter"/>
</dbReference>
<dbReference type="GO" id="GO:0007020">
    <property type="term" value="P:microtubule nucleation"/>
    <property type="evidence" value="ECO:0007669"/>
    <property type="project" value="InterPro"/>
</dbReference>
<dbReference type="GO" id="GO:0005874">
    <property type="term" value="C:microtubule"/>
    <property type="evidence" value="ECO:0007669"/>
    <property type="project" value="UniProtKB-KW"/>
</dbReference>
<sequence>MEFSDSSSMQRNLEVLAIQFGCRGTFHSAVGVLSFYFCFMTFLELCSNPKAEKRDPKEQSVSSMMKKVLASKGSAPSGYSKERFRLLLGGVDEEDRTRFLKLYRQLMLSSATTTTAVVDFLAELLRPEAKLETKSAIAKGNSSKKEKEIVSLGKVAHHAKSKNSKPTAAIPTEPEGGSNVVAKNILKAGKLDFRTDLRLQQQIVSDLLYCLQGVNGKSVLCKFSGESDSKEDFVINSSCDAGLRNFIETFFPVCMDVRRLSDFVERHLNAGIVHSEISMSIRKFLREHLVHGVEWRRLLSSKQLTYQSLWLYVQSTRKVFRCLRQLCELIDKECTRGGATLELIEKSASAYDGDSVVMPIVTHVQMMAGNAYFEFLNDWLRTGEIDDPYGEFMINVGEAASVALRTGSMEEVFSSMSSIKVNEQMCPSFLHPLVDQIREAGIFVQILLSSGYWDHNKRYSKIEYTLRSGMCVAQIENMCKEISRAFVQYLMEKFDLVSQIASIRYVYFLCRGDWLIDFIDIAEDELSSPLEKVHVDRLQILFNCAIESSSIRHRAFLKDIKTLYAMYPVTSCLKRASYRPLFCPFSVQLYLGKKFDRVAKNMHLYEAFSIRYEPHWPLSMLFTPVLTTHFEILFRWLMLFKYVDRQLSKTWMLNSDITFALFKRMFDVVFDVLNLMTTSVIDPLWKELLVSVKTKELTFDELKGRLNDAVTSCLDKCFACDESLTETIVHLLSSCLRFQNTLMESQEVDHALIQKLDDEFKDALSELKSRLPAENDPAYFSSFTPDNKTVQLD</sequence>
<dbReference type="Pfam" id="PF17681">
    <property type="entry name" value="GCP_N_terminal"/>
    <property type="match status" value="1"/>
</dbReference>
<dbReference type="GO" id="GO:0000278">
    <property type="term" value="P:mitotic cell cycle"/>
    <property type="evidence" value="ECO:0007669"/>
    <property type="project" value="TreeGrafter"/>
</dbReference>
<dbReference type="InterPro" id="IPR042241">
    <property type="entry name" value="GCP_C_sf"/>
</dbReference>
<comment type="subcellular location">
    <subcellularLocation>
        <location evidence="5">Cytoplasm</location>
        <location evidence="5">Cytoskeleton</location>
        <location evidence="5">Microtubule organizing center</location>
    </subcellularLocation>
</comment>
<evidence type="ECO:0000256" key="1">
    <source>
        <dbReference type="ARBA" id="ARBA00010337"/>
    </source>
</evidence>
<keyword evidence="2 5" id="KW-0963">Cytoplasm</keyword>
<accession>A0A085M8P8</accession>
<dbReference type="InterPro" id="IPR040457">
    <property type="entry name" value="GCP_C"/>
</dbReference>
<dbReference type="Pfam" id="PF04130">
    <property type="entry name" value="GCP_C_terminal"/>
    <property type="match status" value="1"/>
</dbReference>